<sequence length="87" mass="10347">MKKHTFKVGENTYDVYMEELSRSEGLIAIPKLKWSYLFLYDISKHEEYEAERDEIVRSLTWDAKMDYNEAEDLIDMFTLIPTGQAMN</sequence>
<dbReference type="Proteomes" id="UP000195129">
    <property type="component" value="Unassembled WGS sequence"/>
</dbReference>
<organism evidence="1 2">
    <name type="scientific">Bacillus thuringiensis serovar yosoo</name>
    <dbReference type="NCBI Taxonomy" id="180848"/>
    <lineage>
        <taxon>Bacteria</taxon>
        <taxon>Bacillati</taxon>
        <taxon>Bacillota</taxon>
        <taxon>Bacilli</taxon>
        <taxon>Bacillales</taxon>
        <taxon>Bacillaceae</taxon>
        <taxon>Bacillus</taxon>
        <taxon>Bacillus cereus group</taxon>
    </lineage>
</organism>
<name>A0A9X6F7C9_BACTU</name>
<dbReference type="RefSeq" id="WP_087966779.1">
    <property type="nucleotide sequence ID" value="NZ_NFDN01000064.1"/>
</dbReference>
<accession>A0A9X6F7C9</accession>
<comment type="caution">
    <text evidence="1">The sequence shown here is derived from an EMBL/GenBank/DDBJ whole genome shotgun (WGS) entry which is preliminary data.</text>
</comment>
<evidence type="ECO:0000313" key="2">
    <source>
        <dbReference type="Proteomes" id="UP000195129"/>
    </source>
</evidence>
<proteinExistence type="predicted"/>
<gene>
    <name evidence="1" type="ORF">BK746_17600</name>
</gene>
<dbReference type="EMBL" id="NFDN01000064">
    <property type="protein sequence ID" value="OTY56413.1"/>
    <property type="molecule type" value="Genomic_DNA"/>
</dbReference>
<protein>
    <submittedName>
        <fullName evidence="1">Uncharacterized protein</fullName>
    </submittedName>
</protein>
<reference evidence="1 2" key="1">
    <citation type="submission" date="2016-10" db="EMBL/GenBank/DDBJ databases">
        <title>Comparative genomics of Bacillus thuringiensis reveals a path to pathogens against multiple invertebrate hosts.</title>
        <authorList>
            <person name="Zheng J."/>
            <person name="Gao Q."/>
            <person name="Liu H."/>
            <person name="Peng D."/>
            <person name="Ruan L."/>
            <person name="Sun M."/>
        </authorList>
    </citation>
    <scope>NUCLEOTIDE SEQUENCE [LARGE SCALE GENOMIC DNA]</scope>
    <source>
        <strain evidence="1">BGSC 4CA1</strain>
    </source>
</reference>
<dbReference type="Pfam" id="PF14166">
    <property type="entry name" value="YueH"/>
    <property type="match status" value="1"/>
</dbReference>
<dbReference type="AlphaFoldDB" id="A0A9X6F7C9"/>
<evidence type="ECO:0000313" key="1">
    <source>
        <dbReference type="EMBL" id="OTY56413.1"/>
    </source>
</evidence>
<dbReference type="InterPro" id="IPR020260">
    <property type="entry name" value="Uncharacterised_YueH"/>
</dbReference>